<accession>W9Y6F3</accession>
<proteinExistence type="predicted"/>
<dbReference type="Gene3D" id="2.40.160.20">
    <property type="match status" value="1"/>
</dbReference>
<gene>
    <name evidence="1" type="ORF">A1O3_05473</name>
</gene>
<sequence>MVRWYRIVGKVDSGSQLSVALVDTGTVKSEPGFSPAIDAKVEFGTDHFNVTDDHRFVHLDVKAVLTNNDGATISYTYKGHLEVTPELGLIFAGSPEAKTTDFGNGFTHITFETGAAHLKSLESARFVGTSRFIVQDGKGPVIETKISKIVNG</sequence>
<dbReference type="Pfam" id="PF11578">
    <property type="entry name" value="DUF3237"/>
    <property type="match status" value="1"/>
</dbReference>
<name>W9Y6F3_9EURO</name>
<reference evidence="1 2" key="1">
    <citation type="submission" date="2013-03" db="EMBL/GenBank/DDBJ databases">
        <title>The Genome Sequence of Capronia epimyces CBS 606.96.</title>
        <authorList>
            <consortium name="The Broad Institute Genomics Platform"/>
            <person name="Cuomo C."/>
            <person name="de Hoog S."/>
            <person name="Gorbushina A."/>
            <person name="Walker B."/>
            <person name="Young S.K."/>
            <person name="Zeng Q."/>
            <person name="Gargeya S."/>
            <person name="Fitzgerald M."/>
            <person name="Haas B."/>
            <person name="Abouelleil A."/>
            <person name="Allen A.W."/>
            <person name="Alvarado L."/>
            <person name="Arachchi H.M."/>
            <person name="Berlin A.M."/>
            <person name="Chapman S.B."/>
            <person name="Gainer-Dewar J."/>
            <person name="Goldberg J."/>
            <person name="Griggs A."/>
            <person name="Gujja S."/>
            <person name="Hansen M."/>
            <person name="Howarth C."/>
            <person name="Imamovic A."/>
            <person name="Ireland A."/>
            <person name="Larimer J."/>
            <person name="McCowan C."/>
            <person name="Murphy C."/>
            <person name="Pearson M."/>
            <person name="Poon T.W."/>
            <person name="Priest M."/>
            <person name="Roberts A."/>
            <person name="Saif S."/>
            <person name="Shea T."/>
            <person name="Sisk P."/>
            <person name="Sykes S."/>
            <person name="Wortman J."/>
            <person name="Nusbaum C."/>
            <person name="Birren B."/>
        </authorList>
    </citation>
    <scope>NUCLEOTIDE SEQUENCE [LARGE SCALE GENOMIC DNA]</scope>
    <source>
        <strain evidence="1 2">CBS 606.96</strain>
    </source>
</reference>
<dbReference type="OrthoDB" id="2544694at2759"/>
<dbReference type="Proteomes" id="UP000019478">
    <property type="component" value="Unassembled WGS sequence"/>
</dbReference>
<dbReference type="RefSeq" id="XP_007733786.1">
    <property type="nucleotide sequence ID" value="XM_007735596.1"/>
</dbReference>
<dbReference type="EMBL" id="AMGY01000004">
    <property type="protein sequence ID" value="EXJ84801.1"/>
    <property type="molecule type" value="Genomic_DNA"/>
</dbReference>
<protein>
    <recommendedName>
        <fullName evidence="3">Lipid/polyisoprenoid-binding YceI-like domain-containing protein</fullName>
    </recommendedName>
</protein>
<evidence type="ECO:0000313" key="2">
    <source>
        <dbReference type="Proteomes" id="UP000019478"/>
    </source>
</evidence>
<keyword evidence="2" id="KW-1185">Reference proteome</keyword>
<dbReference type="AlphaFoldDB" id="W9Y6F3"/>
<dbReference type="HOGENOM" id="CLU_096872_1_0_1"/>
<evidence type="ECO:0000313" key="1">
    <source>
        <dbReference type="EMBL" id="EXJ84801.1"/>
    </source>
</evidence>
<comment type="caution">
    <text evidence="1">The sequence shown here is derived from an EMBL/GenBank/DDBJ whole genome shotgun (WGS) entry which is preliminary data.</text>
</comment>
<dbReference type="GeneID" id="19169586"/>
<organism evidence="1 2">
    <name type="scientific">Capronia epimyces CBS 606.96</name>
    <dbReference type="NCBI Taxonomy" id="1182542"/>
    <lineage>
        <taxon>Eukaryota</taxon>
        <taxon>Fungi</taxon>
        <taxon>Dikarya</taxon>
        <taxon>Ascomycota</taxon>
        <taxon>Pezizomycotina</taxon>
        <taxon>Eurotiomycetes</taxon>
        <taxon>Chaetothyriomycetidae</taxon>
        <taxon>Chaetothyriales</taxon>
        <taxon>Herpotrichiellaceae</taxon>
        <taxon>Capronia</taxon>
    </lineage>
</organism>
<dbReference type="eggNOG" id="ENOG502S915">
    <property type="taxonomic scope" value="Eukaryota"/>
</dbReference>
<evidence type="ECO:0008006" key="3">
    <source>
        <dbReference type="Google" id="ProtNLM"/>
    </source>
</evidence>